<protein>
    <submittedName>
        <fullName evidence="1">Uncharacterized protein</fullName>
    </submittedName>
</protein>
<dbReference type="Proteomes" id="UP000887116">
    <property type="component" value="Unassembled WGS sequence"/>
</dbReference>
<keyword evidence="2" id="KW-1185">Reference proteome</keyword>
<dbReference type="OrthoDB" id="6781486at2759"/>
<evidence type="ECO:0000313" key="2">
    <source>
        <dbReference type="Proteomes" id="UP000887116"/>
    </source>
</evidence>
<reference evidence="1" key="1">
    <citation type="submission" date="2020-07" db="EMBL/GenBank/DDBJ databases">
        <title>Multicomponent nature underlies the extraordinary mechanical properties of spider dragline silk.</title>
        <authorList>
            <person name="Kono N."/>
            <person name="Nakamura H."/>
            <person name="Mori M."/>
            <person name="Yoshida Y."/>
            <person name="Ohtoshi R."/>
            <person name="Malay A.D."/>
            <person name="Moran D.A.P."/>
            <person name="Tomita M."/>
            <person name="Numata K."/>
            <person name="Arakawa K."/>
        </authorList>
    </citation>
    <scope>NUCLEOTIDE SEQUENCE</scope>
</reference>
<dbReference type="AlphaFoldDB" id="A0A8X6FX42"/>
<evidence type="ECO:0000313" key="1">
    <source>
        <dbReference type="EMBL" id="GFQ90563.1"/>
    </source>
</evidence>
<organism evidence="1 2">
    <name type="scientific">Trichonephila clavata</name>
    <name type="common">Joro spider</name>
    <name type="synonym">Nephila clavata</name>
    <dbReference type="NCBI Taxonomy" id="2740835"/>
    <lineage>
        <taxon>Eukaryota</taxon>
        <taxon>Metazoa</taxon>
        <taxon>Ecdysozoa</taxon>
        <taxon>Arthropoda</taxon>
        <taxon>Chelicerata</taxon>
        <taxon>Arachnida</taxon>
        <taxon>Araneae</taxon>
        <taxon>Araneomorphae</taxon>
        <taxon>Entelegynae</taxon>
        <taxon>Araneoidea</taxon>
        <taxon>Nephilidae</taxon>
        <taxon>Trichonephila</taxon>
    </lineage>
</organism>
<name>A0A8X6FX42_TRICU</name>
<dbReference type="EMBL" id="BMAO01023728">
    <property type="protein sequence ID" value="GFQ90563.1"/>
    <property type="molecule type" value="Genomic_DNA"/>
</dbReference>
<proteinExistence type="predicted"/>
<accession>A0A8X6FX42</accession>
<comment type="caution">
    <text evidence="1">The sequence shown here is derived from an EMBL/GenBank/DDBJ whole genome shotgun (WGS) entry which is preliminary data.</text>
</comment>
<sequence length="104" mass="11557">MIDLEISFQELDFNKSPGMDGTHGQMLINLSQRGRCFPLDMFNTSLNAGKLEIGKKPSSSPLENVTNRLMTPTVIDKSHLPASRANSWRGLSCLDFLLFLTKAT</sequence>
<gene>
    <name evidence="1" type="ORF">TNCT_501921</name>
</gene>